<dbReference type="Pfam" id="PF00378">
    <property type="entry name" value="ECH_1"/>
    <property type="match status" value="1"/>
</dbReference>
<sequence length="260" mass="27992">MIFQGVSFCFSTRNRHPPSTMCTLEKRGNLFVLTLNGSNYQHRFNSTLISSFRSALSQVKSQATLGSALVTISEGKFFSNGLDLSWVQAAGSPQGAVQRIRHLVDSFKSLVADLMSLPMPTVAAISGHAAAAGFLLALSHDYVVMIRDKAVIYMSEIDIGATIPDYFGAMIRGKIGSAPAQRNILLSGAKIKGEEAARLGIVDSAHDSVESTVEAAMRMGEKLGSRKWDGVVYAEIRKGLYPELIVVLGLETKAIATPKL</sequence>
<comment type="caution">
    <text evidence="7">The sequence shown here is derived from an EMBL/GenBank/DDBJ whole genome shotgun (WGS) entry which is preliminary data.</text>
</comment>
<keyword evidence="6" id="KW-0443">Lipid metabolism</keyword>
<dbReference type="GO" id="GO:0006635">
    <property type="term" value="P:fatty acid beta-oxidation"/>
    <property type="evidence" value="ECO:0007669"/>
    <property type="project" value="TreeGrafter"/>
</dbReference>
<evidence type="ECO:0000256" key="5">
    <source>
        <dbReference type="ARBA" id="ARBA00012064"/>
    </source>
</evidence>
<protein>
    <recommendedName>
        <fullName evidence="5">Delta(3)-Delta(2)-enoyl-CoA isomerase</fullName>
        <ecNumber evidence="5">5.3.3.8</ecNumber>
    </recommendedName>
</protein>
<name>A0A7J7E182_TRIWF</name>
<dbReference type="PANTHER" id="PTHR11941">
    <property type="entry name" value="ENOYL-COA HYDRATASE-RELATED"/>
    <property type="match status" value="1"/>
</dbReference>
<dbReference type="EMBL" id="JAAARO010000001">
    <property type="protein sequence ID" value="KAF5752375.1"/>
    <property type="molecule type" value="Genomic_DNA"/>
</dbReference>
<dbReference type="Proteomes" id="UP000593562">
    <property type="component" value="Unassembled WGS sequence"/>
</dbReference>
<dbReference type="Gene3D" id="3.90.226.10">
    <property type="entry name" value="2-enoyl-CoA Hydratase, Chain A, domain 1"/>
    <property type="match status" value="1"/>
</dbReference>
<evidence type="ECO:0000256" key="3">
    <source>
        <dbReference type="ARBA" id="ARBA00005005"/>
    </source>
</evidence>
<evidence type="ECO:0000256" key="2">
    <source>
        <dbReference type="ARBA" id="ARBA00000765"/>
    </source>
</evidence>
<dbReference type="AlphaFoldDB" id="A0A7J7E182"/>
<dbReference type="InterPro" id="IPR029045">
    <property type="entry name" value="ClpP/crotonase-like_dom_sf"/>
</dbReference>
<evidence type="ECO:0000313" key="7">
    <source>
        <dbReference type="EMBL" id="KAF5752375.1"/>
    </source>
</evidence>
<comment type="pathway">
    <text evidence="3">Lipid metabolism; fatty acid beta-oxidation.</text>
</comment>
<dbReference type="SUPFAM" id="SSF52096">
    <property type="entry name" value="ClpP/crotonase"/>
    <property type="match status" value="1"/>
</dbReference>
<organism evidence="7 8">
    <name type="scientific">Tripterygium wilfordii</name>
    <name type="common">Thunder God vine</name>
    <dbReference type="NCBI Taxonomy" id="458696"/>
    <lineage>
        <taxon>Eukaryota</taxon>
        <taxon>Viridiplantae</taxon>
        <taxon>Streptophyta</taxon>
        <taxon>Embryophyta</taxon>
        <taxon>Tracheophyta</taxon>
        <taxon>Spermatophyta</taxon>
        <taxon>Magnoliopsida</taxon>
        <taxon>eudicotyledons</taxon>
        <taxon>Gunneridae</taxon>
        <taxon>Pentapetalae</taxon>
        <taxon>rosids</taxon>
        <taxon>fabids</taxon>
        <taxon>Celastrales</taxon>
        <taxon>Celastraceae</taxon>
        <taxon>Tripterygium</taxon>
    </lineage>
</organism>
<dbReference type="FunCoup" id="A0A7J7E182">
    <property type="interactions" value="560"/>
</dbReference>
<dbReference type="GO" id="GO:0004165">
    <property type="term" value="F:delta(3)-delta(2)-enoyl-CoA isomerase activity"/>
    <property type="evidence" value="ECO:0007669"/>
    <property type="project" value="UniProtKB-EC"/>
</dbReference>
<dbReference type="OrthoDB" id="410701at2759"/>
<dbReference type="EC" id="5.3.3.8" evidence="5"/>
<keyword evidence="8" id="KW-1185">Reference proteome</keyword>
<comment type="catalytic activity">
    <reaction evidence="1">
        <text>a (3Z)-enoyl-CoA = a 4-saturated (2E)-enoyl-CoA</text>
        <dbReference type="Rhea" id="RHEA:45900"/>
        <dbReference type="ChEBI" id="CHEBI:85097"/>
        <dbReference type="ChEBI" id="CHEBI:85489"/>
        <dbReference type="EC" id="5.3.3.8"/>
    </reaction>
</comment>
<evidence type="ECO:0000256" key="4">
    <source>
        <dbReference type="ARBA" id="ARBA00005254"/>
    </source>
</evidence>
<evidence type="ECO:0000313" key="8">
    <source>
        <dbReference type="Proteomes" id="UP000593562"/>
    </source>
</evidence>
<dbReference type="CDD" id="cd06558">
    <property type="entry name" value="crotonase-like"/>
    <property type="match status" value="1"/>
</dbReference>
<accession>A0A7J7E182</accession>
<dbReference type="InterPro" id="IPR001753">
    <property type="entry name" value="Enoyl-CoA_hydra/iso"/>
</dbReference>
<reference evidence="7 8" key="1">
    <citation type="journal article" date="2020" name="Nat. Commun.">
        <title>Genome of Tripterygium wilfordii and identification of cytochrome P450 involved in triptolide biosynthesis.</title>
        <authorList>
            <person name="Tu L."/>
            <person name="Su P."/>
            <person name="Zhang Z."/>
            <person name="Gao L."/>
            <person name="Wang J."/>
            <person name="Hu T."/>
            <person name="Zhou J."/>
            <person name="Zhang Y."/>
            <person name="Zhao Y."/>
            <person name="Liu Y."/>
            <person name="Song Y."/>
            <person name="Tong Y."/>
            <person name="Lu Y."/>
            <person name="Yang J."/>
            <person name="Xu C."/>
            <person name="Jia M."/>
            <person name="Peters R.J."/>
            <person name="Huang L."/>
            <person name="Gao W."/>
        </authorList>
    </citation>
    <scope>NUCLEOTIDE SEQUENCE [LARGE SCALE GENOMIC DNA]</scope>
    <source>
        <strain evidence="8">cv. XIE 37</strain>
        <tissue evidence="7">Leaf</tissue>
    </source>
</reference>
<gene>
    <name evidence="7" type="ORF">HS088_TW01G00283</name>
</gene>
<evidence type="ECO:0000256" key="1">
    <source>
        <dbReference type="ARBA" id="ARBA00000452"/>
    </source>
</evidence>
<dbReference type="FunFam" id="3.90.226.10:FF:000049">
    <property type="entry name" value="Enoyl-CoA delta isomerase 3"/>
    <property type="match status" value="1"/>
</dbReference>
<evidence type="ECO:0000256" key="6">
    <source>
        <dbReference type="ARBA" id="ARBA00023098"/>
    </source>
</evidence>
<comment type="similarity">
    <text evidence="4">Belongs to the enoyl-CoA hydratase/isomerase family.</text>
</comment>
<dbReference type="PANTHER" id="PTHR11941:SF75">
    <property type="entry name" value="ENOYL-COA HYDRATASE_ISOMERASE FAMILY PROTEIN"/>
    <property type="match status" value="1"/>
</dbReference>
<dbReference type="InParanoid" id="A0A7J7E182"/>
<proteinExistence type="inferred from homology"/>
<dbReference type="GO" id="GO:0005777">
    <property type="term" value="C:peroxisome"/>
    <property type="evidence" value="ECO:0007669"/>
    <property type="project" value="TreeGrafter"/>
</dbReference>
<comment type="catalytic activity">
    <reaction evidence="2">
        <text>a (3E)-enoyl-CoA = a 4-saturated (2E)-enoyl-CoA</text>
        <dbReference type="Rhea" id="RHEA:45228"/>
        <dbReference type="ChEBI" id="CHEBI:58521"/>
        <dbReference type="ChEBI" id="CHEBI:85097"/>
        <dbReference type="EC" id="5.3.3.8"/>
    </reaction>
</comment>